<protein>
    <submittedName>
        <fullName evidence="1">Uncharacterized protein</fullName>
    </submittedName>
</protein>
<proteinExistence type="predicted"/>
<organism evidence="1 2">
    <name type="scientific">Meloidogyne enterolobii</name>
    <name type="common">Root-knot nematode worm</name>
    <name type="synonym">Meloidogyne mayaguensis</name>
    <dbReference type="NCBI Taxonomy" id="390850"/>
    <lineage>
        <taxon>Eukaryota</taxon>
        <taxon>Metazoa</taxon>
        <taxon>Ecdysozoa</taxon>
        <taxon>Nematoda</taxon>
        <taxon>Chromadorea</taxon>
        <taxon>Rhabditida</taxon>
        <taxon>Tylenchina</taxon>
        <taxon>Tylenchomorpha</taxon>
        <taxon>Tylenchoidea</taxon>
        <taxon>Meloidogynidae</taxon>
        <taxon>Meloidogyninae</taxon>
        <taxon>Meloidogyne</taxon>
    </lineage>
</organism>
<gene>
    <name evidence="1" type="ORF">MENTE1834_LOCUS14430</name>
</gene>
<dbReference type="EMBL" id="CAVMJV010000015">
    <property type="protein sequence ID" value="CAK5054505.1"/>
    <property type="molecule type" value="Genomic_DNA"/>
</dbReference>
<keyword evidence="2" id="KW-1185">Reference proteome</keyword>
<reference evidence="1" key="1">
    <citation type="submission" date="2023-11" db="EMBL/GenBank/DDBJ databases">
        <authorList>
            <person name="Poullet M."/>
        </authorList>
    </citation>
    <scope>NUCLEOTIDE SEQUENCE</scope>
    <source>
        <strain evidence="1">E1834</strain>
    </source>
</reference>
<dbReference type="Proteomes" id="UP001497535">
    <property type="component" value="Unassembled WGS sequence"/>
</dbReference>
<evidence type="ECO:0000313" key="1">
    <source>
        <dbReference type="EMBL" id="CAK5054505.1"/>
    </source>
</evidence>
<evidence type="ECO:0000313" key="2">
    <source>
        <dbReference type="Proteomes" id="UP001497535"/>
    </source>
</evidence>
<sequence length="345" mass="39523">MSNWNDLSRERLIQEYKKYPCLWSSRDEDIKNVEKRRECLNLITTELNKYEERPFSQDEIRTQFKNLRDMYRRKRKRLQSQQEINPGVVLDEPGWIYFNRLKFLDDATTTSNADFGLYVPFFNKGTSPNESPSPAPSLPPPKKKGKIVDDSSLPTPLETDPQPPENSKSILVPVKIERATTTDKEQLILSYSKDEQQIKLNSQHNVEECNNSKTSSSSLLESLQKHQQQQQQPENTNNSDALNKVYSTVQQTPLDNLADAAIASFNHTSTSKNNNELLIEQQPRHISYIPCEDSNTNNDEFTCFGRFIAVTLRKIAAHSALDALEARKAIGDVLYGAELRSLQKQ</sequence>
<name>A0ACB0YNH9_MELEN</name>
<comment type="caution">
    <text evidence="1">The sequence shown here is derived from an EMBL/GenBank/DDBJ whole genome shotgun (WGS) entry which is preliminary data.</text>
</comment>
<accession>A0ACB0YNH9</accession>